<dbReference type="AlphaFoldDB" id="A0A6L9G2Y6"/>
<protein>
    <submittedName>
        <fullName evidence="1">Uncharacterized protein</fullName>
    </submittedName>
</protein>
<evidence type="ECO:0000313" key="2">
    <source>
        <dbReference type="Proteomes" id="UP000477543"/>
    </source>
</evidence>
<name>A0A6L9G2Y6_9MICC</name>
<gene>
    <name evidence="1" type="ORF">GT020_05680</name>
</gene>
<evidence type="ECO:0000313" key="1">
    <source>
        <dbReference type="EMBL" id="NAZ15559.1"/>
    </source>
</evidence>
<reference evidence="1 2" key="1">
    <citation type="submission" date="2020-01" db="EMBL/GenBank/DDBJ databases">
        <title>Glutamicibacter soli M275.</title>
        <authorList>
            <person name="Meng X."/>
        </authorList>
    </citation>
    <scope>NUCLEOTIDE SEQUENCE [LARGE SCALE GENOMIC DNA]</scope>
    <source>
        <strain evidence="1 2">M275</strain>
    </source>
</reference>
<comment type="caution">
    <text evidence="1">The sequence shown here is derived from an EMBL/GenBank/DDBJ whole genome shotgun (WGS) entry which is preliminary data.</text>
</comment>
<accession>A0A6L9G2Y6</accession>
<dbReference type="RefSeq" id="WP_161448018.1">
    <property type="nucleotide sequence ID" value="NZ_WYDN01000004.1"/>
</dbReference>
<dbReference type="Proteomes" id="UP000477543">
    <property type="component" value="Unassembled WGS sequence"/>
</dbReference>
<organism evidence="1 2">
    <name type="scientific">Glutamicibacter soli</name>
    <dbReference type="NCBI Taxonomy" id="453836"/>
    <lineage>
        <taxon>Bacteria</taxon>
        <taxon>Bacillati</taxon>
        <taxon>Actinomycetota</taxon>
        <taxon>Actinomycetes</taxon>
        <taxon>Micrococcales</taxon>
        <taxon>Micrococcaceae</taxon>
        <taxon>Glutamicibacter</taxon>
    </lineage>
</organism>
<proteinExistence type="predicted"/>
<sequence>MAENSSFQPLAERDCSIDGIIVGQRLLTAQLTELIIQYMKCNPGGDISLDSFDVRADPEWLRVLAHRQREPVAVLRAVIERFRAAGVTPEIVESHLRDAGDRLYAAAASGRVSWSADFGGDHAVALIAAEVSALASHLLARAAGIRAASIEALLEEYSAITVASSLGVARQKVYELAKGSVGTDFMKTTPWSPE</sequence>
<dbReference type="EMBL" id="WYDN01000004">
    <property type="protein sequence ID" value="NAZ15559.1"/>
    <property type="molecule type" value="Genomic_DNA"/>
</dbReference>